<evidence type="ECO:0000313" key="3">
    <source>
        <dbReference type="Proteomes" id="UP000033918"/>
    </source>
</evidence>
<reference evidence="2 3" key="1">
    <citation type="journal article" date="2015" name="Nature">
        <title>rRNA introns, odd ribosomes, and small enigmatic genomes across a large radiation of phyla.</title>
        <authorList>
            <person name="Brown C.T."/>
            <person name="Hug L.A."/>
            <person name="Thomas B.C."/>
            <person name="Sharon I."/>
            <person name="Castelle C.J."/>
            <person name="Singh A."/>
            <person name="Wilkins M.J."/>
            <person name="Williams K.H."/>
            <person name="Banfield J.F."/>
        </authorList>
    </citation>
    <scope>NUCLEOTIDE SEQUENCE [LARGE SCALE GENOMIC DNA]</scope>
</reference>
<proteinExistence type="predicted"/>
<feature type="transmembrane region" description="Helical" evidence="1">
    <location>
        <begin position="6"/>
        <end position="24"/>
    </location>
</feature>
<name>A0A0G0WXR2_9BACT</name>
<evidence type="ECO:0000256" key="1">
    <source>
        <dbReference type="SAM" id="Phobius"/>
    </source>
</evidence>
<evidence type="ECO:0000313" key="2">
    <source>
        <dbReference type="EMBL" id="KKR89195.1"/>
    </source>
</evidence>
<dbReference type="AlphaFoldDB" id="A0A0G0WXR2"/>
<gene>
    <name evidence="2" type="ORF">UU38_C0001G0097</name>
</gene>
<sequence>MRLELIIFFIFLASAIVLFAWKKIEKEVEKPQEKKPGGPQPPSPSRKKIHLANGVGLAIIILAAVIIYKMVGEEWFQPRTATAIHKVWVLDQTVTVSSNEWVNLPIKFDGKEYKFAPDTTSAEIEFVADGRYGIADSRTQFDFGEIRKSLKARAIKEKAVVYMYTANPS</sequence>
<accession>A0A0G0WXR2</accession>
<dbReference type="EMBL" id="LCAK01000001">
    <property type="protein sequence ID" value="KKR89195.1"/>
    <property type="molecule type" value="Genomic_DNA"/>
</dbReference>
<keyword evidence="1" id="KW-1133">Transmembrane helix</keyword>
<protein>
    <submittedName>
        <fullName evidence="2">Uncharacterized protein</fullName>
    </submittedName>
</protein>
<feature type="transmembrane region" description="Helical" evidence="1">
    <location>
        <begin position="51"/>
        <end position="71"/>
    </location>
</feature>
<keyword evidence="1" id="KW-0472">Membrane</keyword>
<organism evidence="2 3">
    <name type="scientific">Candidatus Wolfebacteria bacterium GW2011_GWB1_41_12</name>
    <dbReference type="NCBI Taxonomy" id="1619006"/>
    <lineage>
        <taxon>Bacteria</taxon>
        <taxon>Candidatus Wolfeibacteriota</taxon>
    </lineage>
</organism>
<keyword evidence="1" id="KW-0812">Transmembrane</keyword>
<dbReference type="Proteomes" id="UP000033918">
    <property type="component" value="Unassembled WGS sequence"/>
</dbReference>
<comment type="caution">
    <text evidence="2">The sequence shown here is derived from an EMBL/GenBank/DDBJ whole genome shotgun (WGS) entry which is preliminary data.</text>
</comment>